<proteinExistence type="predicted"/>
<evidence type="ECO:0000313" key="3">
    <source>
        <dbReference type="Proteomes" id="UP001151760"/>
    </source>
</evidence>
<name>A0ABQ4XQU0_9ASTR</name>
<accession>A0ABQ4XQU0</accession>
<protein>
    <submittedName>
        <fullName evidence="2">Uncharacterized protein</fullName>
    </submittedName>
</protein>
<reference evidence="2" key="2">
    <citation type="submission" date="2022-01" db="EMBL/GenBank/DDBJ databases">
        <authorList>
            <person name="Yamashiro T."/>
            <person name="Shiraishi A."/>
            <person name="Satake H."/>
            <person name="Nakayama K."/>
        </authorList>
    </citation>
    <scope>NUCLEOTIDE SEQUENCE</scope>
</reference>
<keyword evidence="3" id="KW-1185">Reference proteome</keyword>
<comment type="caution">
    <text evidence="2">The sequence shown here is derived from an EMBL/GenBank/DDBJ whole genome shotgun (WGS) entry which is preliminary data.</text>
</comment>
<gene>
    <name evidence="2" type="ORF">Tco_0682320</name>
</gene>
<organism evidence="2 3">
    <name type="scientific">Tanacetum coccineum</name>
    <dbReference type="NCBI Taxonomy" id="301880"/>
    <lineage>
        <taxon>Eukaryota</taxon>
        <taxon>Viridiplantae</taxon>
        <taxon>Streptophyta</taxon>
        <taxon>Embryophyta</taxon>
        <taxon>Tracheophyta</taxon>
        <taxon>Spermatophyta</taxon>
        <taxon>Magnoliopsida</taxon>
        <taxon>eudicotyledons</taxon>
        <taxon>Gunneridae</taxon>
        <taxon>Pentapetalae</taxon>
        <taxon>asterids</taxon>
        <taxon>campanulids</taxon>
        <taxon>Asterales</taxon>
        <taxon>Asteraceae</taxon>
        <taxon>Asteroideae</taxon>
        <taxon>Anthemideae</taxon>
        <taxon>Anthemidinae</taxon>
        <taxon>Tanacetum</taxon>
    </lineage>
</organism>
<reference evidence="2" key="1">
    <citation type="journal article" date="2022" name="Int. J. Mol. Sci.">
        <title>Draft Genome of Tanacetum Coccineum: Genomic Comparison of Closely Related Tanacetum-Family Plants.</title>
        <authorList>
            <person name="Yamashiro T."/>
            <person name="Shiraishi A."/>
            <person name="Nakayama K."/>
            <person name="Satake H."/>
        </authorList>
    </citation>
    <scope>NUCLEOTIDE SEQUENCE</scope>
</reference>
<evidence type="ECO:0000256" key="1">
    <source>
        <dbReference type="SAM" id="MobiDB-lite"/>
    </source>
</evidence>
<dbReference type="EMBL" id="BQNB010009741">
    <property type="protein sequence ID" value="GJS67755.1"/>
    <property type="molecule type" value="Genomic_DNA"/>
</dbReference>
<evidence type="ECO:0000313" key="2">
    <source>
        <dbReference type="EMBL" id="GJS67755.1"/>
    </source>
</evidence>
<dbReference type="Proteomes" id="UP001151760">
    <property type="component" value="Unassembled WGS sequence"/>
</dbReference>
<sequence>MAGESKGSFFEGTPGNRSSGDGVGPVAQRIRARGYEPRCRGYANIRGQILLMQPLPPIVKAYKMVSQEEKQREGLIPKPPASVIFSTFLNNQRYNLNNFRGNRPTSQGNHLKEGTTKVKNLRERVYSEKVLFVEIVAKRDTLKNNVTKLLDIQLVTP</sequence>
<feature type="region of interest" description="Disordered" evidence="1">
    <location>
        <begin position="1"/>
        <end position="25"/>
    </location>
</feature>